<dbReference type="InterPro" id="IPR036429">
    <property type="entry name" value="SpoA-like_sf"/>
</dbReference>
<keyword evidence="6" id="KW-0145">Chemotaxis</keyword>
<evidence type="ECO:0000256" key="1">
    <source>
        <dbReference type="ARBA" id="ARBA00004117"/>
    </source>
</evidence>
<keyword evidence="12" id="KW-0282">Flagellum</keyword>
<comment type="similarity">
    <text evidence="3">Belongs to the FliM family.</text>
</comment>
<protein>
    <recommendedName>
        <fullName evidence="4">Flagellar motor switch protein FliM</fullName>
    </recommendedName>
</protein>
<accession>A0A316C221</accession>
<evidence type="ECO:0000256" key="3">
    <source>
        <dbReference type="ARBA" id="ARBA00011049"/>
    </source>
</evidence>
<comment type="function">
    <text evidence="10">FliM is one of three proteins (FliG, FliN, FliM) that forms the rotor-mounted switch complex (C ring), located at the base of the basal body. This complex interacts with the CheY and CheZ chemotaxis proteins, in addition to contacting components of the motor that determine the direction of flagellar rotation.</text>
</comment>
<dbReference type="SUPFAM" id="SSF101801">
    <property type="entry name" value="Surface presentation of antigens (SPOA)"/>
    <property type="match status" value="1"/>
</dbReference>
<gene>
    <name evidence="12" type="ORF">C7441_10863</name>
</gene>
<dbReference type="Gene3D" id="3.40.1550.10">
    <property type="entry name" value="CheC-like"/>
    <property type="match status" value="1"/>
</dbReference>
<sequence>MVSAASRAETPSSFIVERLVGDTGEPGRVIGAARALAERSLSTIMESLNAKLASPLDLEIDTVELVRFAKARPSDARHAMTVAASASSPDALILSANPAAITLLVHALFGGDVDETLPAIDRDLSPTETEIATMVFEEIARAINGSGPRAFEFRLPLPHAITGTDLRRHILRDGPAVRVVFSISSAANLGTIVLTMPERVLLKHRGEAGVPSPAAETEQDWQERFGEEVMRSSVNLEATLQLARMTLGEIAHLREGQVIELDDMAQTQARLSSRNKTLFMCEFGKLGQNYTVRIRHPFDAGQDLMETLLPG</sequence>
<keyword evidence="9" id="KW-0975">Bacterial flagellum</keyword>
<feature type="domain" description="Flagellar motor switch protein FliN-like C-terminal" evidence="11">
    <location>
        <begin position="227"/>
        <end position="297"/>
    </location>
</feature>
<dbReference type="GO" id="GO:0050918">
    <property type="term" value="P:positive chemotaxis"/>
    <property type="evidence" value="ECO:0007669"/>
    <property type="project" value="TreeGrafter"/>
</dbReference>
<dbReference type="EMBL" id="QGGG01000008">
    <property type="protein sequence ID" value="PWJ83671.1"/>
    <property type="molecule type" value="Genomic_DNA"/>
</dbReference>
<reference evidence="12 13" key="1">
    <citation type="submission" date="2018-05" db="EMBL/GenBank/DDBJ databases">
        <title>Genomic Encyclopedia of Type Strains, Phase IV (KMG-IV): sequencing the most valuable type-strain genomes for metagenomic binning, comparative biology and taxonomic classification.</title>
        <authorList>
            <person name="Goeker M."/>
        </authorList>
    </citation>
    <scope>NUCLEOTIDE SEQUENCE [LARGE SCALE GENOMIC DNA]</scope>
    <source>
        <strain evidence="12 13">DSM 6986</strain>
    </source>
</reference>
<dbReference type="GO" id="GO:0005886">
    <property type="term" value="C:plasma membrane"/>
    <property type="evidence" value="ECO:0007669"/>
    <property type="project" value="UniProtKB-SubCell"/>
</dbReference>
<evidence type="ECO:0000259" key="11">
    <source>
        <dbReference type="Pfam" id="PF01052"/>
    </source>
</evidence>
<dbReference type="OrthoDB" id="8273530at2"/>
<evidence type="ECO:0000256" key="9">
    <source>
        <dbReference type="ARBA" id="ARBA00023143"/>
    </source>
</evidence>
<keyword evidence="13" id="KW-1185">Reference proteome</keyword>
<evidence type="ECO:0000256" key="5">
    <source>
        <dbReference type="ARBA" id="ARBA00022475"/>
    </source>
</evidence>
<dbReference type="Gene3D" id="2.30.330.10">
    <property type="entry name" value="SpoA-like"/>
    <property type="match status" value="1"/>
</dbReference>
<dbReference type="Proteomes" id="UP000245396">
    <property type="component" value="Unassembled WGS sequence"/>
</dbReference>
<organism evidence="12 13">
    <name type="scientific">Pseudaminobacter salicylatoxidans</name>
    <dbReference type="NCBI Taxonomy" id="93369"/>
    <lineage>
        <taxon>Bacteria</taxon>
        <taxon>Pseudomonadati</taxon>
        <taxon>Pseudomonadota</taxon>
        <taxon>Alphaproteobacteria</taxon>
        <taxon>Hyphomicrobiales</taxon>
        <taxon>Phyllobacteriaceae</taxon>
        <taxon>Pseudaminobacter</taxon>
    </lineage>
</organism>
<proteinExistence type="inferred from homology"/>
<dbReference type="PANTHER" id="PTHR30034">
    <property type="entry name" value="FLAGELLAR MOTOR SWITCH PROTEIN FLIM"/>
    <property type="match status" value="1"/>
</dbReference>
<dbReference type="InterPro" id="IPR028976">
    <property type="entry name" value="CheC-like_sf"/>
</dbReference>
<dbReference type="InterPro" id="IPR001543">
    <property type="entry name" value="FliN-like_C"/>
</dbReference>
<evidence type="ECO:0000256" key="4">
    <source>
        <dbReference type="ARBA" id="ARBA00021898"/>
    </source>
</evidence>
<name>A0A316C221_PSESE</name>
<evidence type="ECO:0000256" key="8">
    <source>
        <dbReference type="ARBA" id="ARBA00023136"/>
    </source>
</evidence>
<evidence type="ECO:0000256" key="7">
    <source>
        <dbReference type="ARBA" id="ARBA00022779"/>
    </source>
</evidence>
<keyword evidence="5" id="KW-1003">Cell membrane</keyword>
<evidence type="ECO:0000256" key="2">
    <source>
        <dbReference type="ARBA" id="ARBA00004202"/>
    </source>
</evidence>
<evidence type="ECO:0000256" key="6">
    <source>
        <dbReference type="ARBA" id="ARBA00022500"/>
    </source>
</evidence>
<dbReference type="STRING" id="1192868.GCA_000304395_03726"/>
<comment type="caution">
    <text evidence="12">The sequence shown here is derived from an EMBL/GenBank/DDBJ whole genome shotgun (WGS) entry which is preliminary data.</text>
</comment>
<dbReference type="AlphaFoldDB" id="A0A316C221"/>
<dbReference type="PANTHER" id="PTHR30034:SF6">
    <property type="entry name" value="YOP PROTEINS TRANSLOCATION PROTEIN Q"/>
    <property type="match status" value="1"/>
</dbReference>
<comment type="subcellular location">
    <subcellularLocation>
        <location evidence="1">Bacterial flagellum basal body</location>
    </subcellularLocation>
    <subcellularLocation>
        <location evidence="2">Cell membrane</location>
        <topology evidence="2">Peripheral membrane protein</topology>
    </subcellularLocation>
</comment>
<dbReference type="RefSeq" id="WP_109613141.1">
    <property type="nucleotide sequence ID" value="NZ_QGGG01000008.1"/>
</dbReference>
<evidence type="ECO:0000313" key="12">
    <source>
        <dbReference type="EMBL" id="PWJ83671.1"/>
    </source>
</evidence>
<keyword evidence="12" id="KW-0966">Cell projection</keyword>
<keyword evidence="12" id="KW-0969">Cilium</keyword>
<dbReference type="GO" id="GO:0071978">
    <property type="term" value="P:bacterial-type flagellum-dependent swarming motility"/>
    <property type="evidence" value="ECO:0007669"/>
    <property type="project" value="TreeGrafter"/>
</dbReference>
<keyword evidence="8" id="KW-0472">Membrane</keyword>
<evidence type="ECO:0000256" key="10">
    <source>
        <dbReference type="ARBA" id="ARBA00025044"/>
    </source>
</evidence>
<keyword evidence="7" id="KW-0283">Flagellar rotation</keyword>
<dbReference type="GO" id="GO:0009425">
    <property type="term" value="C:bacterial-type flagellum basal body"/>
    <property type="evidence" value="ECO:0007669"/>
    <property type="project" value="UniProtKB-SubCell"/>
</dbReference>
<evidence type="ECO:0000313" key="13">
    <source>
        <dbReference type="Proteomes" id="UP000245396"/>
    </source>
</evidence>
<dbReference type="Pfam" id="PF01052">
    <property type="entry name" value="FliMN_C"/>
    <property type="match status" value="1"/>
</dbReference>